<keyword evidence="1" id="KW-0479">Metal-binding</keyword>
<feature type="signal peptide" evidence="2">
    <location>
        <begin position="1"/>
        <end position="29"/>
    </location>
</feature>
<accession>A0A3P3XYP4</accession>
<keyword evidence="1" id="KW-0863">Zinc-finger</keyword>
<dbReference type="PROSITE" id="PS50089">
    <property type="entry name" value="ZF_RING_2"/>
    <property type="match status" value="1"/>
</dbReference>
<geneLocation type="mitochondrion" evidence="4"/>
<dbReference type="InterPro" id="IPR013083">
    <property type="entry name" value="Znf_RING/FYVE/PHD"/>
</dbReference>
<evidence type="ECO:0000313" key="4">
    <source>
        <dbReference type="EMBL" id="SPQ93005.1"/>
    </source>
</evidence>
<feature type="domain" description="RING-type" evidence="3">
    <location>
        <begin position="198"/>
        <end position="245"/>
    </location>
</feature>
<feature type="chain" id="PRO_5018274308" description="RING-type domain-containing protein" evidence="2">
    <location>
        <begin position="30"/>
        <end position="282"/>
    </location>
</feature>
<proteinExistence type="predicted"/>
<dbReference type="Proteomes" id="UP000290189">
    <property type="component" value="Unassembled WGS sequence"/>
</dbReference>
<evidence type="ECO:0000256" key="1">
    <source>
        <dbReference type="PROSITE-ProRule" id="PRU00175"/>
    </source>
</evidence>
<protein>
    <recommendedName>
        <fullName evidence="3">RING-type domain-containing protein</fullName>
    </recommendedName>
</protein>
<evidence type="ECO:0000256" key="2">
    <source>
        <dbReference type="SAM" id="SignalP"/>
    </source>
</evidence>
<dbReference type="AlphaFoldDB" id="A0A3P3XYP4"/>
<dbReference type="Pfam" id="PF13639">
    <property type="entry name" value="zf-RING_2"/>
    <property type="match status" value="1"/>
</dbReference>
<gene>
    <name evidence="4" type="ORF">PLBR_LOCUS220</name>
</gene>
<keyword evidence="4" id="KW-0496">Mitochondrion</keyword>
<dbReference type="SUPFAM" id="SSF57850">
    <property type="entry name" value="RING/U-box"/>
    <property type="match status" value="1"/>
</dbReference>
<name>A0A3P3XYP4_PLABS</name>
<dbReference type="EMBL" id="OVEO01000001">
    <property type="protein sequence ID" value="SPQ93005.1"/>
    <property type="molecule type" value="Genomic_DNA"/>
</dbReference>
<reference evidence="4 5" key="1">
    <citation type="submission" date="2018-03" db="EMBL/GenBank/DDBJ databases">
        <authorList>
            <person name="Fogelqvist J."/>
        </authorList>
    </citation>
    <scope>NUCLEOTIDE SEQUENCE [LARGE SCALE GENOMIC DNA]</scope>
</reference>
<keyword evidence="2" id="KW-0732">Signal</keyword>
<evidence type="ECO:0000259" key="3">
    <source>
        <dbReference type="PROSITE" id="PS50089"/>
    </source>
</evidence>
<organism evidence="4 5">
    <name type="scientific">Plasmodiophora brassicae</name>
    <name type="common">Clubroot disease agent</name>
    <dbReference type="NCBI Taxonomy" id="37360"/>
    <lineage>
        <taxon>Eukaryota</taxon>
        <taxon>Sar</taxon>
        <taxon>Rhizaria</taxon>
        <taxon>Endomyxa</taxon>
        <taxon>Phytomyxea</taxon>
        <taxon>Plasmodiophorida</taxon>
        <taxon>Plasmodiophoridae</taxon>
        <taxon>Plasmodiophora</taxon>
    </lineage>
</organism>
<sequence length="282" mass="31635">MSSHQHVPRLTPATRISLWLLMVVALVAGQPGHALTTVTYDGSRFELSDERAAMHSPNFLHLVVNYHRLLRPIHRDGAVLYLPEKPLIGSWELRLLPQFIKERDLGVDHACQWVRIELAERRHCTDRQIRFLLSAADHLIMHLFIIAVGITLPLPTTRMPALPSVNELRTSQGSHTVVSTLESTTVLADEVDHDDNECLICGVAYNGQVMTFRYLSCGGAERRHRFHMDCIDRCLANSATCPICRAGVITQRRSTVLVASAQGDFEIPKNLAAGVVRIWRQA</sequence>
<keyword evidence="1" id="KW-0862">Zinc</keyword>
<dbReference type="GO" id="GO:0008270">
    <property type="term" value="F:zinc ion binding"/>
    <property type="evidence" value="ECO:0007669"/>
    <property type="project" value="UniProtKB-KW"/>
</dbReference>
<dbReference type="InterPro" id="IPR001841">
    <property type="entry name" value="Znf_RING"/>
</dbReference>
<dbReference type="Gene3D" id="3.30.40.10">
    <property type="entry name" value="Zinc/RING finger domain, C3HC4 (zinc finger)"/>
    <property type="match status" value="1"/>
</dbReference>
<evidence type="ECO:0000313" key="5">
    <source>
        <dbReference type="Proteomes" id="UP000290189"/>
    </source>
</evidence>